<evidence type="ECO:0000259" key="1">
    <source>
        <dbReference type="Pfam" id="PF21747"/>
    </source>
</evidence>
<feature type="domain" description="YpoC-like" evidence="1">
    <location>
        <begin position="60"/>
        <end position="167"/>
    </location>
</feature>
<dbReference type="Proteomes" id="UP000180098">
    <property type="component" value="Unassembled WGS sequence"/>
</dbReference>
<dbReference type="EMBL" id="MLQQ01000001">
    <property type="protein sequence ID" value="OIJ15809.1"/>
    <property type="molecule type" value="Genomic_DNA"/>
</dbReference>
<accession>A0A1S2LTE0</accession>
<evidence type="ECO:0000313" key="3">
    <source>
        <dbReference type="Proteomes" id="UP000180098"/>
    </source>
</evidence>
<dbReference type="AlphaFoldDB" id="A0A1S2LTE0"/>
<sequence>MNEVKIPEQFILSPFLKEDEKLPICIDIDFTEAIKITPLIFDLYDKLQIEALKPWEEKHKYIPIILESWKSTEPVIASLFENRDRKKALEPMKNMVLLFLMFLFWLNDRPVPALNGMNADLKDLKIKPVNVGERLDYILSIPNHYHAFIQLQQLFIELNKKYAVVKQQE</sequence>
<reference evidence="2 3" key="1">
    <citation type="submission" date="2016-10" db="EMBL/GenBank/DDBJ databases">
        <title>Draft genome sequences of four alkaliphilic bacteria belonging to the Anaerobacillus genus.</title>
        <authorList>
            <person name="Bassil N.M."/>
            <person name="Lloyd J.R."/>
        </authorList>
    </citation>
    <scope>NUCLEOTIDE SEQUENCE [LARGE SCALE GENOMIC DNA]</scope>
    <source>
        <strain evidence="2 3">DSM 15340</strain>
    </source>
</reference>
<gene>
    <name evidence="2" type="ORF">BKP35_02115</name>
</gene>
<evidence type="ECO:0000313" key="2">
    <source>
        <dbReference type="EMBL" id="OIJ15809.1"/>
    </source>
</evidence>
<proteinExistence type="predicted"/>
<dbReference type="Pfam" id="PF21747">
    <property type="entry name" value="YpoC"/>
    <property type="match status" value="1"/>
</dbReference>
<protein>
    <recommendedName>
        <fullName evidence="1">YpoC-like domain-containing protein</fullName>
    </recommendedName>
</protein>
<dbReference type="InterPro" id="IPR048427">
    <property type="entry name" value="YpoC"/>
</dbReference>
<name>A0A1S2LTE0_9BACI</name>
<organism evidence="2 3">
    <name type="scientific">Anaerobacillus arseniciselenatis</name>
    <dbReference type="NCBI Taxonomy" id="85682"/>
    <lineage>
        <taxon>Bacteria</taxon>
        <taxon>Bacillati</taxon>
        <taxon>Bacillota</taxon>
        <taxon>Bacilli</taxon>
        <taxon>Bacillales</taxon>
        <taxon>Bacillaceae</taxon>
        <taxon>Anaerobacillus</taxon>
    </lineage>
</organism>
<comment type="caution">
    <text evidence="2">The sequence shown here is derived from an EMBL/GenBank/DDBJ whole genome shotgun (WGS) entry which is preliminary data.</text>
</comment>
<dbReference type="RefSeq" id="WP_071311734.1">
    <property type="nucleotide sequence ID" value="NZ_MLQQ01000001.1"/>
</dbReference>
<dbReference type="OrthoDB" id="2360594at2"/>
<keyword evidence="3" id="KW-1185">Reference proteome</keyword>